<keyword evidence="13 21" id="KW-1133">Transmembrane helix</keyword>
<evidence type="ECO:0000256" key="11">
    <source>
        <dbReference type="ARBA" id="ARBA00022840"/>
    </source>
</evidence>
<dbReference type="Proteomes" id="UP000245340">
    <property type="component" value="Unplaced"/>
</dbReference>
<evidence type="ECO:0000256" key="16">
    <source>
        <dbReference type="ARBA" id="ARBA00023136"/>
    </source>
</evidence>
<dbReference type="FunFam" id="1.10.287.70:FF:000074">
    <property type="entry name" value="Transient receptor potential cation channel subfamily V member 1"/>
    <property type="match status" value="1"/>
</dbReference>
<evidence type="ECO:0000313" key="23">
    <source>
        <dbReference type="Proteomes" id="UP000245340"/>
    </source>
</evidence>
<feature type="region of interest" description="Disordered" evidence="20">
    <location>
        <begin position="788"/>
        <end position="811"/>
    </location>
</feature>
<keyword evidence="11" id="KW-0067">ATP-binding</keyword>
<evidence type="ECO:0000256" key="5">
    <source>
        <dbReference type="ARBA" id="ARBA00022673"/>
    </source>
</evidence>
<keyword evidence="5" id="KW-0107">Calcium channel</keyword>
<dbReference type="GO" id="GO:0005886">
    <property type="term" value="C:plasma membrane"/>
    <property type="evidence" value="ECO:0007669"/>
    <property type="project" value="UniProtKB-SubCell"/>
</dbReference>
<evidence type="ECO:0000256" key="9">
    <source>
        <dbReference type="ARBA" id="ARBA00022741"/>
    </source>
</evidence>
<keyword evidence="4" id="KW-0109">Calcium transport</keyword>
<feature type="domain" description="Ion transport" evidence="22">
    <location>
        <begin position="415"/>
        <end position="669"/>
    </location>
</feature>
<dbReference type="GO" id="GO:0005516">
    <property type="term" value="F:calmodulin binding"/>
    <property type="evidence" value="ECO:0007669"/>
    <property type="project" value="UniProtKB-KW"/>
</dbReference>
<dbReference type="AlphaFoldDB" id="A0A2U3X2K5"/>
<evidence type="ECO:0000256" key="4">
    <source>
        <dbReference type="ARBA" id="ARBA00022568"/>
    </source>
</evidence>
<dbReference type="PROSITE" id="PS50088">
    <property type="entry name" value="ANK_REPEAT"/>
    <property type="match status" value="1"/>
</dbReference>
<dbReference type="GO" id="GO:0098703">
    <property type="term" value="P:calcium ion import across plasma membrane"/>
    <property type="evidence" value="ECO:0007669"/>
    <property type="project" value="TreeGrafter"/>
</dbReference>
<keyword evidence="3" id="KW-1003">Cell membrane</keyword>
<dbReference type="Pfam" id="PF00520">
    <property type="entry name" value="Ion_trans"/>
    <property type="match status" value="1"/>
</dbReference>
<feature type="transmembrane region" description="Helical" evidence="21">
    <location>
        <begin position="514"/>
        <end position="533"/>
    </location>
</feature>
<keyword evidence="15" id="KW-0406">Ion transport</keyword>
<dbReference type="InterPro" id="IPR036770">
    <property type="entry name" value="Ankyrin_rpt-contain_sf"/>
</dbReference>
<evidence type="ECO:0000256" key="6">
    <source>
        <dbReference type="ARBA" id="ARBA00022692"/>
    </source>
</evidence>
<feature type="transmembrane region" description="Helical" evidence="21">
    <location>
        <begin position="451"/>
        <end position="469"/>
    </location>
</feature>
<dbReference type="InterPro" id="IPR002110">
    <property type="entry name" value="Ankyrin_rpt"/>
</dbReference>
<evidence type="ECO:0000313" key="24">
    <source>
        <dbReference type="RefSeq" id="XP_004416238.1"/>
    </source>
</evidence>
<dbReference type="SMART" id="SM00248">
    <property type="entry name" value="ANK"/>
    <property type="match status" value="3"/>
</dbReference>
<comment type="subcellular location">
    <subcellularLocation>
        <location evidence="1">Cell membrane</location>
        <topology evidence="1">Multi-pass membrane protein</topology>
    </subcellularLocation>
</comment>
<dbReference type="PANTHER" id="PTHR10582">
    <property type="entry name" value="TRANSIENT RECEPTOR POTENTIAL ION CHANNEL PROTEIN"/>
    <property type="match status" value="1"/>
</dbReference>
<dbReference type="InterPro" id="IPR008348">
    <property type="entry name" value="TrpV4"/>
</dbReference>
<dbReference type="GO" id="GO:0007231">
    <property type="term" value="P:osmosensory signaling pathway"/>
    <property type="evidence" value="ECO:0007669"/>
    <property type="project" value="TreeGrafter"/>
</dbReference>
<feature type="repeat" description="ANK" evidence="19">
    <location>
        <begin position="237"/>
        <end position="269"/>
    </location>
</feature>
<dbReference type="GO" id="GO:0007015">
    <property type="term" value="P:actin filament organization"/>
    <property type="evidence" value="ECO:0007669"/>
    <property type="project" value="TreeGrafter"/>
</dbReference>
<keyword evidence="14 19" id="KW-0040">ANK repeat</keyword>
<dbReference type="PRINTS" id="PR01768">
    <property type="entry name" value="TRPVRECEPTOR"/>
</dbReference>
<dbReference type="PRINTS" id="PR01769">
    <property type="entry name" value="VRL2RECEPTOR"/>
</dbReference>
<keyword evidence="17" id="KW-0407">Ion channel</keyword>
<feature type="transmembrane region" description="Helical" evidence="21">
    <location>
        <begin position="633"/>
        <end position="657"/>
    </location>
</feature>
<organism evidence="23 24">
    <name type="scientific">Odobenus rosmarus divergens</name>
    <name type="common">Pacific walrus</name>
    <dbReference type="NCBI Taxonomy" id="9708"/>
    <lineage>
        <taxon>Eukaryota</taxon>
        <taxon>Metazoa</taxon>
        <taxon>Chordata</taxon>
        <taxon>Craniata</taxon>
        <taxon>Vertebrata</taxon>
        <taxon>Euteleostomi</taxon>
        <taxon>Mammalia</taxon>
        <taxon>Eutheria</taxon>
        <taxon>Laurasiatheria</taxon>
        <taxon>Carnivora</taxon>
        <taxon>Caniformia</taxon>
        <taxon>Pinnipedia</taxon>
        <taxon>Odobenidae</taxon>
        <taxon>Odobenus</taxon>
    </lineage>
</organism>
<feature type="transmembrane region" description="Helical" evidence="21">
    <location>
        <begin position="409"/>
        <end position="431"/>
    </location>
</feature>
<evidence type="ECO:0000256" key="21">
    <source>
        <dbReference type="SAM" id="Phobius"/>
    </source>
</evidence>
<evidence type="ECO:0000256" key="8">
    <source>
        <dbReference type="ARBA" id="ARBA00022737"/>
    </source>
</evidence>
<dbReference type="CTD" id="59341"/>
<dbReference type="Gene3D" id="1.10.287.70">
    <property type="match status" value="1"/>
</dbReference>
<evidence type="ECO:0000256" key="15">
    <source>
        <dbReference type="ARBA" id="ARBA00023065"/>
    </source>
</evidence>
<feature type="transmembrane region" description="Helical" evidence="21">
    <location>
        <begin position="554"/>
        <end position="576"/>
    </location>
</feature>
<dbReference type="Pfam" id="PF00023">
    <property type="entry name" value="Ank"/>
    <property type="match status" value="1"/>
</dbReference>
<keyword evidence="23" id="KW-1185">Reference proteome</keyword>
<dbReference type="InterPro" id="IPR005821">
    <property type="entry name" value="Ion_trans_dom"/>
</dbReference>
<comment type="catalytic activity">
    <reaction evidence="18">
        <text>Ca(2+)(in) = Ca(2+)(out)</text>
        <dbReference type="Rhea" id="RHEA:29671"/>
        <dbReference type="ChEBI" id="CHEBI:29108"/>
    </reaction>
</comment>
<dbReference type="FunFam" id="1.25.40.20:FF:000018">
    <property type="entry name" value="Transient receptor potential cation channel subfamily V member 1"/>
    <property type="match status" value="1"/>
</dbReference>
<keyword evidence="8" id="KW-0677">Repeat</keyword>
<dbReference type="RefSeq" id="XP_004416238.1">
    <property type="nucleotide sequence ID" value="XM_004416181.2"/>
</dbReference>
<dbReference type="GeneID" id="101368028"/>
<evidence type="ECO:0000256" key="20">
    <source>
        <dbReference type="SAM" id="MobiDB-lite"/>
    </source>
</evidence>
<keyword evidence="10" id="KW-0106">Calcium</keyword>
<dbReference type="GO" id="GO:0005929">
    <property type="term" value="C:cilium"/>
    <property type="evidence" value="ECO:0007669"/>
    <property type="project" value="TreeGrafter"/>
</dbReference>
<evidence type="ECO:0000256" key="12">
    <source>
        <dbReference type="ARBA" id="ARBA00022860"/>
    </source>
</evidence>
<protein>
    <submittedName>
        <fullName evidence="24">Transient receptor potential cation channel subfamily V member 4 isoform X4</fullName>
    </submittedName>
</protein>
<evidence type="ECO:0000256" key="18">
    <source>
        <dbReference type="ARBA" id="ARBA00036634"/>
    </source>
</evidence>
<keyword evidence="7" id="KW-0479">Metal-binding</keyword>
<accession>A0A2U3X2K5</accession>
<evidence type="ECO:0000256" key="17">
    <source>
        <dbReference type="ARBA" id="ARBA00023303"/>
    </source>
</evidence>
<reference evidence="24" key="1">
    <citation type="submission" date="2025-08" db="UniProtKB">
        <authorList>
            <consortium name="RefSeq"/>
        </authorList>
    </citation>
    <scope>IDENTIFICATION</scope>
</reference>
<dbReference type="GO" id="GO:0046872">
    <property type="term" value="F:metal ion binding"/>
    <property type="evidence" value="ECO:0007669"/>
    <property type="project" value="UniProtKB-KW"/>
</dbReference>
<feature type="region of interest" description="Disordered" evidence="20">
    <location>
        <begin position="1"/>
        <end position="68"/>
    </location>
</feature>
<evidence type="ECO:0000256" key="2">
    <source>
        <dbReference type="ARBA" id="ARBA00022448"/>
    </source>
</evidence>
<evidence type="ECO:0000256" key="7">
    <source>
        <dbReference type="ARBA" id="ARBA00022723"/>
    </source>
</evidence>
<evidence type="ECO:0000256" key="19">
    <source>
        <dbReference type="PROSITE-ProRule" id="PRU00023"/>
    </source>
</evidence>
<feature type="transmembrane region" description="Helical" evidence="21">
    <location>
        <begin position="490"/>
        <end position="508"/>
    </location>
</feature>
<evidence type="ECO:0000259" key="22">
    <source>
        <dbReference type="Pfam" id="PF00520"/>
    </source>
</evidence>
<evidence type="ECO:0000256" key="3">
    <source>
        <dbReference type="ARBA" id="ARBA00022475"/>
    </source>
</evidence>
<dbReference type="InterPro" id="IPR024862">
    <property type="entry name" value="TRPV"/>
</dbReference>
<sequence>MADPNEGPHTGPGEVAESPGDESGTPGGEAFPLSSLANLFEGEDGSPSPSPADTGRPAGPGDGRPNLRMKFQGAFRKGVPNPIDLLESTLYESSVVPGPKKAPMDSLFDYGTYRQHPSDNKRWRKKVTEKQLQSPKAPAPQPPPILKVFNRPVLFDVVSRGSTTDLDGLLPFLLTHKKRLTDEEFREPSTGKTCLPKALLNLSNGRNDTIPVLLDIAERTGNMREFINSPFRDIYYRGQTALHIAIERRCKHYVELLVARGADVHAQARGRFFQPKDEGGYFYFGELPLSLAACTNQPHIVNYLTENPHKKADMRRQDSRGNTVLHALVAIADNTRENTKFVTKMYDLLLLKCARLFPDSNLEAVLNNDGLSPLMMAAKTGKIGNRHEMLAVEPINELLRDKWRKFGAVSFYINVVSYLCAMVIFTLTAYYQPLEGTPPYPYHTTVDYLRLAGEIITLFTGVLFFFTNIKDLFMKKCPGVNSLFIDGSFQLLYFIYSVLVIVSAALYLAGIEAYLAVMVFALVLGWMNALYFTRGLKLTGTYSIMIQKILFKDLFRFLLVYLLFMIGYASALVSLLNPCTNMKVCSEDHTNCTVPTYPSCRDSETFSTFLLDLFKLTIGMGDLEMLSSTKYPVVFIILLVTYIILTFVLLLNMLIALMGETVGQVSKESKHIWKLQWATTILDIERSFPVFLRKAFRSGEMVTVGKSSDGTPDRRWCFRVDEVNWSHWNQNLGIINEDPGKSENYQYYGFSHTVGRLRRDRWSSVVPRVVELNKTSNPDEVVVPLDNMGNPSCDGHQQSYPPKWRTDDAPL</sequence>
<dbReference type="Gene3D" id="1.25.40.20">
    <property type="entry name" value="Ankyrin repeat-containing domain"/>
    <property type="match status" value="1"/>
</dbReference>
<name>A0A2U3X2K5_ODORO</name>
<proteinExistence type="predicted"/>
<gene>
    <name evidence="24" type="primary">TRPV4</name>
</gene>
<keyword evidence="12" id="KW-0112">Calmodulin-binding</keyword>
<keyword evidence="24" id="KW-0675">Receptor</keyword>
<dbReference type="GO" id="GO:0005262">
    <property type="term" value="F:calcium channel activity"/>
    <property type="evidence" value="ECO:0007669"/>
    <property type="project" value="UniProtKB-KW"/>
</dbReference>
<dbReference type="GO" id="GO:0005524">
    <property type="term" value="F:ATP binding"/>
    <property type="evidence" value="ECO:0007669"/>
    <property type="project" value="UniProtKB-KW"/>
</dbReference>
<evidence type="ECO:0000256" key="14">
    <source>
        <dbReference type="ARBA" id="ARBA00023043"/>
    </source>
</evidence>
<keyword evidence="2" id="KW-0813">Transport</keyword>
<dbReference type="PANTHER" id="PTHR10582:SF4">
    <property type="entry name" value="TRANSIENT RECEPTOR POTENTIAL CATION CHANNEL SUBFAMILY V MEMBER 4"/>
    <property type="match status" value="1"/>
</dbReference>
<dbReference type="PROSITE" id="PS50297">
    <property type="entry name" value="ANK_REP_REGION"/>
    <property type="match status" value="1"/>
</dbReference>
<keyword evidence="6 21" id="KW-0812">Transmembrane</keyword>
<dbReference type="SUPFAM" id="SSF48403">
    <property type="entry name" value="Ankyrin repeat"/>
    <property type="match status" value="1"/>
</dbReference>
<evidence type="ECO:0000256" key="13">
    <source>
        <dbReference type="ARBA" id="ARBA00022989"/>
    </source>
</evidence>
<keyword evidence="9" id="KW-0547">Nucleotide-binding</keyword>
<keyword evidence="16 21" id="KW-0472">Membrane</keyword>
<dbReference type="InterPro" id="IPR008347">
    <property type="entry name" value="TrpV1-4"/>
</dbReference>
<evidence type="ECO:0000256" key="10">
    <source>
        <dbReference type="ARBA" id="ARBA00022837"/>
    </source>
</evidence>
<evidence type="ECO:0000256" key="1">
    <source>
        <dbReference type="ARBA" id="ARBA00004651"/>
    </source>
</evidence>